<keyword evidence="2" id="KW-1185">Reference proteome</keyword>
<proteinExistence type="predicted"/>
<dbReference type="EMBL" id="JACEEZ010022522">
    <property type="protein sequence ID" value="KAG0712355.1"/>
    <property type="molecule type" value="Genomic_DNA"/>
</dbReference>
<dbReference type="AlphaFoldDB" id="A0A8J4XZI1"/>
<evidence type="ECO:0000313" key="1">
    <source>
        <dbReference type="EMBL" id="KAG0712355.1"/>
    </source>
</evidence>
<protein>
    <submittedName>
        <fullName evidence="1">Calcium-independent phospholipase A2-gamma</fullName>
    </submittedName>
</protein>
<dbReference type="Proteomes" id="UP000770661">
    <property type="component" value="Unassembled WGS sequence"/>
</dbReference>
<reference evidence="1" key="1">
    <citation type="submission" date="2020-07" db="EMBL/GenBank/DDBJ databases">
        <title>The High-quality genome of the commercially important snow crab, Chionoecetes opilio.</title>
        <authorList>
            <person name="Jeong J.-H."/>
            <person name="Ryu S."/>
        </authorList>
    </citation>
    <scope>NUCLEOTIDE SEQUENCE</scope>
    <source>
        <strain evidence="1">MADBK_172401_WGS</strain>
        <tissue evidence="1">Digestive gland</tissue>
    </source>
</reference>
<evidence type="ECO:0000313" key="2">
    <source>
        <dbReference type="Proteomes" id="UP000770661"/>
    </source>
</evidence>
<sequence>MPYPWPWRYSVIVDKNARSLFRRVGMASGNSVTYLRLLSQLRDYVVRATPASLIFQRDLPDLVKKISASVYTNKEVIEHTNQEVIEHTKVEKTEKQTPSAVAAATPPSIDARTRYLTKSLSKQLTEGGCLKKLRDLASHLKHHPQAKGVAVKSGGIRQILKIVEQGSSGSGSVECEARECLALLGYTHPVKAHGIRLLTIDGGGIR</sequence>
<comment type="caution">
    <text evidence="1">The sequence shown here is derived from an EMBL/GenBank/DDBJ whole genome shotgun (WGS) entry which is preliminary data.</text>
</comment>
<name>A0A8J4XZI1_CHIOP</name>
<organism evidence="1 2">
    <name type="scientific">Chionoecetes opilio</name>
    <name type="common">Atlantic snow crab</name>
    <name type="synonym">Cancer opilio</name>
    <dbReference type="NCBI Taxonomy" id="41210"/>
    <lineage>
        <taxon>Eukaryota</taxon>
        <taxon>Metazoa</taxon>
        <taxon>Ecdysozoa</taxon>
        <taxon>Arthropoda</taxon>
        <taxon>Crustacea</taxon>
        <taxon>Multicrustacea</taxon>
        <taxon>Malacostraca</taxon>
        <taxon>Eumalacostraca</taxon>
        <taxon>Eucarida</taxon>
        <taxon>Decapoda</taxon>
        <taxon>Pleocyemata</taxon>
        <taxon>Brachyura</taxon>
        <taxon>Eubrachyura</taxon>
        <taxon>Majoidea</taxon>
        <taxon>Majidae</taxon>
        <taxon>Chionoecetes</taxon>
    </lineage>
</organism>
<dbReference type="OrthoDB" id="630895at2759"/>
<gene>
    <name evidence="1" type="primary">Pnpla8</name>
    <name evidence="1" type="ORF">GWK47_018662</name>
</gene>
<accession>A0A8J4XZI1</accession>